<comment type="caution">
    <text evidence="3">The sequence shown here is derived from an EMBL/GenBank/DDBJ whole genome shotgun (WGS) entry which is preliminary data.</text>
</comment>
<reference evidence="3 4" key="1">
    <citation type="submission" date="2017-11" db="EMBL/GenBank/DDBJ databases">
        <title>De-novo sequencing of pomegranate (Punica granatum L.) genome.</title>
        <authorList>
            <person name="Akparov Z."/>
            <person name="Amiraslanov A."/>
            <person name="Hajiyeva S."/>
            <person name="Abbasov M."/>
            <person name="Kaur K."/>
            <person name="Hamwieh A."/>
            <person name="Solovyev V."/>
            <person name="Salamov A."/>
            <person name="Braich B."/>
            <person name="Kosarev P."/>
            <person name="Mahmoud A."/>
            <person name="Hajiyev E."/>
            <person name="Babayeva S."/>
            <person name="Izzatullayeva V."/>
            <person name="Mammadov A."/>
            <person name="Mammadov A."/>
            <person name="Sharifova S."/>
            <person name="Ojaghi J."/>
            <person name="Eynullazada K."/>
            <person name="Bayramov B."/>
            <person name="Abdulazimova A."/>
            <person name="Shahmuradov I."/>
        </authorList>
    </citation>
    <scope>NUCLEOTIDE SEQUENCE [LARGE SCALE GENOMIC DNA]</scope>
    <source>
        <strain evidence="4">cv. AG2017</strain>
        <tissue evidence="3">Leaf</tissue>
    </source>
</reference>
<dbReference type="EMBL" id="PGOL01000038">
    <property type="protein sequence ID" value="PKI78576.1"/>
    <property type="molecule type" value="Genomic_DNA"/>
</dbReference>
<dbReference type="AlphaFoldDB" id="A0A2I0LEC6"/>
<feature type="region of interest" description="Disordered" evidence="1">
    <location>
        <begin position="58"/>
        <end position="81"/>
    </location>
</feature>
<gene>
    <name evidence="3" type="ORF">CRG98_000953</name>
</gene>
<feature type="signal peptide" evidence="2">
    <location>
        <begin position="1"/>
        <end position="20"/>
    </location>
</feature>
<keyword evidence="4" id="KW-1185">Reference proteome</keyword>
<name>A0A2I0LEC6_PUNGR</name>
<organism evidence="3 4">
    <name type="scientific">Punica granatum</name>
    <name type="common">Pomegranate</name>
    <dbReference type="NCBI Taxonomy" id="22663"/>
    <lineage>
        <taxon>Eukaryota</taxon>
        <taxon>Viridiplantae</taxon>
        <taxon>Streptophyta</taxon>
        <taxon>Embryophyta</taxon>
        <taxon>Tracheophyta</taxon>
        <taxon>Spermatophyta</taxon>
        <taxon>Magnoliopsida</taxon>
        <taxon>eudicotyledons</taxon>
        <taxon>Gunneridae</taxon>
        <taxon>Pentapetalae</taxon>
        <taxon>rosids</taxon>
        <taxon>malvids</taxon>
        <taxon>Myrtales</taxon>
        <taxon>Lythraceae</taxon>
        <taxon>Punica</taxon>
    </lineage>
</organism>
<evidence type="ECO:0000313" key="4">
    <source>
        <dbReference type="Proteomes" id="UP000233551"/>
    </source>
</evidence>
<evidence type="ECO:0000313" key="3">
    <source>
        <dbReference type="EMBL" id="PKI78576.1"/>
    </source>
</evidence>
<accession>A0A2I0LEC6</accession>
<evidence type="ECO:0000256" key="1">
    <source>
        <dbReference type="SAM" id="MobiDB-lite"/>
    </source>
</evidence>
<keyword evidence="2" id="KW-0732">Signal</keyword>
<dbReference type="Proteomes" id="UP000233551">
    <property type="component" value="Unassembled WGS sequence"/>
</dbReference>
<proteinExistence type="predicted"/>
<sequence length="114" mass="11788">MAKFCFFALIALLSVHLVLSTDPSQISPFPALKLATDSTPTISHSKPTALLAPALTNAPHGSISSSPSLPPLDAAPASSPSISPLPSISISVLMCKHVVLTCSGKRVNRINKSC</sequence>
<feature type="chain" id="PRO_5014151440" evidence="2">
    <location>
        <begin position="21"/>
        <end position="114"/>
    </location>
</feature>
<evidence type="ECO:0000256" key="2">
    <source>
        <dbReference type="SAM" id="SignalP"/>
    </source>
</evidence>
<protein>
    <submittedName>
        <fullName evidence="3">Uncharacterized protein</fullName>
    </submittedName>
</protein>